<feature type="signal peptide" evidence="1">
    <location>
        <begin position="1"/>
        <end position="20"/>
    </location>
</feature>
<dbReference type="InterPro" id="IPR021268">
    <property type="entry name" value="DUF2845"/>
</dbReference>
<sequence length="97" mass="10996">MKKTLCLILFTGLLTNIAQAQTMRCGTELISVGNRGFEIIRKCGQPSYKEVVGYTLGTSQRTELRIEEWVYGPNNGMQYILRLEGNRLIKIESSRVP</sequence>
<gene>
    <name evidence="2" type="ORF">QEZ41_08770</name>
</gene>
<accession>A0ABT7SQB3</accession>
<proteinExistence type="predicted"/>
<reference evidence="2 3" key="1">
    <citation type="submission" date="2023-06" db="EMBL/GenBank/DDBJ databases">
        <title>Thiopseudomonas sp. CY1220 draft genome sequence.</title>
        <authorList>
            <person name="Zhao G."/>
            <person name="An M."/>
        </authorList>
    </citation>
    <scope>NUCLEOTIDE SEQUENCE [LARGE SCALE GENOMIC DNA]</scope>
    <source>
        <strain evidence="2 3">CY1220</strain>
    </source>
</reference>
<name>A0ABT7SQB3_9GAMM</name>
<feature type="chain" id="PRO_5046981358" evidence="1">
    <location>
        <begin position="21"/>
        <end position="97"/>
    </location>
</feature>
<organism evidence="2 3">
    <name type="scientific">Thiopseudomonas acetoxidans</name>
    <dbReference type="NCBI Taxonomy" id="3041622"/>
    <lineage>
        <taxon>Bacteria</taxon>
        <taxon>Pseudomonadati</taxon>
        <taxon>Pseudomonadota</taxon>
        <taxon>Gammaproteobacteria</taxon>
        <taxon>Pseudomonadales</taxon>
        <taxon>Pseudomonadaceae</taxon>
        <taxon>Thiopseudomonas</taxon>
    </lineage>
</organism>
<dbReference type="Proteomes" id="UP001241056">
    <property type="component" value="Unassembled WGS sequence"/>
</dbReference>
<evidence type="ECO:0000256" key="1">
    <source>
        <dbReference type="SAM" id="SignalP"/>
    </source>
</evidence>
<keyword evidence="1" id="KW-0732">Signal</keyword>
<dbReference type="RefSeq" id="WP_289411066.1">
    <property type="nucleotide sequence ID" value="NZ_JAUCDY010000010.1"/>
</dbReference>
<comment type="caution">
    <text evidence="2">The sequence shown here is derived from an EMBL/GenBank/DDBJ whole genome shotgun (WGS) entry which is preliminary data.</text>
</comment>
<dbReference type="EMBL" id="JAUCDY010000010">
    <property type="protein sequence ID" value="MDM7858366.1"/>
    <property type="molecule type" value="Genomic_DNA"/>
</dbReference>
<evidence type="ECO:0000313" key="2">
    <source>
        <dbReference type="EMBL" id="MDM7858366.1"/>
    </source>
</evidence>
<protein>
    <submittedName>
        <fullName evidence="2">DUF2845 domain-containing protein</fullName>
    </submittedName>
</protein>
<evidence type="ECO:0000313" key="3">
    <source>
        <dbReference type="Proteomes" id="UP001241056"/>
    </source>
</evidence>
<dbReference type="Pfam" id="PF11006">
    <property type="entry name" value="DUF2845"/>
    <property type="match status" value="1"/>
</dbReference>
<keyword evidence="3" id="KW-1185">Reference proteome</keyword>